<dbReference type="Gene3D" id="3.30.70.2340">
    <property type="entry name" value="Uncharacterised protein PF12112 family, DUF3579"/>
    <property type="match status" value="1"/>
</dbReference>
<evidence type="ECO:0000313" key="2">
    <source>
        <dbReference type="Proteomes" id="UP000502894"/>
    </source>
</evidence>
<dbReference type="EMBL" id="AP022839">
    <property type="protein sequence ID" value="BCA94154.1"/>
    <property type="molecule type" value="Genomic_DNA"/>
</dbReference>
<reference evidence="1" key="1">
    <citation type="journal article" date="2020" name="Microbiol. Resour. Announc.">
        <title>Complete Genome Sequence of Novel Psychrotolerant Legionella Strain TUM19329, Isolated from Antarctic Lake Sediment.</title>
        <authorList>
            <person name="Shimada S."/>
            <person name="Nakai R."/>
            <person name="Aoki K."/>
            <person name="Shimoeda N."/>
            <person name="Ohno G."/>
            <person name="Miyazaki Y."/>
            <person name="Kudoh S."/>
            <person name="Imura S."/>
            <person name="Watanabe K."/>
            <person name="Ishii Y."/>
            <person name="Tateda K."/>
        </authorList>
    </citation>
    <scope>NUCLEOTIDE SEQUENCE [LARGE SCALE GENOMIC DNA]</scope>
    <source>
        <strain evidence="1">TUM19329</strain>
    </source>
</reference>
<name>A0A6F8T0F1_9GAMM</name>
<accession>A0A6F8T0F1</accession>
<dbReference type="GO" id="GO:0016740">
    <property type="term" value="F:transferase activity"/>
    <property type="evidence" value="ECO:0007669"/>
    <property type="project" value="UniProtKB-KW"/>
</dbReference>
<keyword evidence="1" id="KW-0808">Transferase</keyword>
<dbReference type="KEGG" id="lant:TUM19329_05150"/>
<dbReference type="Proteomes" id="UP000502894">
    <property type="component" value="Chromosome"/>
</dbReference>
<dbReference type="AlphaFoldDB" id="A0A6F8T0F1"/>
<organism evidence="1 2">
    <name type="scientific">Legionella antarctica</name>
    <dbReference type="NCBI Taxonomy" id="2708020"/>
    <lineage>
        <taxon>Bacteria</taxon>
        <taxon>Pseudomonadati</taxon>
        <taxon>Pseudomonadota</taxon>
        <taxon>Gammaproteobacteria</taxon>
        <taxon>Legionellales</taxon>
        <taxon>Legionellaceae</taxon>
        <taxon>Legionella</taxon>
    </lineage>
</organism>
<dbReference type="InterPro" id="IPR021969">
    <property type="entry name" value="DUF3579"/>
</dbReference>
<evidence type="ECO:0000313" key="1">
    <source>
        <dbReference type="EMBL" id="BCA94154.1"/>
    </source>
</evidence>
<dbReference type="Pfam" id="PF12112">
    <property type="entry name" value="DUF3579"/>
    <property type="match status" value="1"/>
</dbReference>
<protein>
    <submittedName>
        <fullName evidence="1">Acetyltransferase</fullName>
    </submittedName>
</protein>
<keyword evidence="2" id="KW-1185">Reference proteome</keyword>
<sequence>MHGIMSEPENKTITRKTIVIEGITAQGKTFRPRDWAERMSGSLASFKNSRIYYSPLLQPSVNSEGYHCVLLDPKLKESSPQVYQSILDFAKTNNLRICGEEE</sequence>
<gene>
    <name evidence="1" type="ORF">TUM19329_05150</name>
</gene>
<proteinExistence type="predicted"/>